<keyword evidence="5" id="KW-0547">Nucleotide-binding</keyword>
<dbReference type="EMBL" id="JALNTZ010000004">
    <property type="protein sequence ID" value="KAJ3656123.1"/>
    <property type="molecule type" value="Genomic_DNA"/>
</dbReference>
<feature type="domain" description="ABC transmembrane type-1" evidence="12">
    <location>
        <begin position="1363"/>
        <end position="1651"/>
    </location>
</feature>
<evidence type="ECO:0000256" key="9">
    <source>
        <dbReference type="SAM" id="MobiDB-lite"/>
    </source>
</evidence>
<evidence type="ECO:0000256" key="6">
    <source>
        <dbReference type="ARBA" id="ARBA00022840"/>
    </source>
</evidence>
<feature type="domain" description="ABC transmembrane type-1" evidence="12">
    <location>
        <begin position="1957"/>
        <end position="2240"/>
    </location>
</feature>
<keyword evidence="14" id="KW-1185">Reference proteome</keyword>
<feature type="domain" description="ABC transporter" evidence="11">
    <location>
        <begin position="1673"/>
        <end position="1896"/>
    </location>
</feature>
<evidence type="ECO:0000256" key="10">
    <source>
        <dbReference type="SAM" id="Phobius"/>
    </source>
</evidence>
<keyword evidence="2" id="KW-0813">Transport</keyword>
<feature type="transmembrane region" description="Helical" evidence="10">
    <location>
        <begin position="133"/>
        <end position="154"/>
    </location>
</feature>
<evidence type="ECO:0000256" key="3">
    <source>
        <dbReference type="ARBA" id="ARBA00022692"/>
    </source>
</evidence>
<feature type="region of interest" description="Disordered" evidence="9">
    <location>
        <begin position="2548"/>
        <end position="2589"/>
    </location>
</feature>
<feature type="transmembrane region" description="Helical" evidence="10">
    <location>
        <begin position="844"/>
        <end position="864"/>
    </location>
</feature>
<keyword evidence="8 10" id="KW-0472">Membrane</keyword>
<sequence length="2589" mass="292651">MEGKSVFNKYKLQSHPQENSNFLSDLFFCWTIPMFKIGIKKELTEEDIYQTLERHDAGRFAGELEKAWNEQLGQGVKPSLWKAIWKIFKWDIITSMILYFFIEFIIRISRPVALGKLMGYYSPTETEVSKSDAIIYASIIVIACFIDMVTWHTWVMHFQQLSIKVRVAVSSLLYRKALRLSKKALNETTVGHIINLLSNDMNQLVLFCGAFNALWASPLQAVLILYILYYISGPTALAGLIFIGTLTPLQLFLSKKAAFYRLRIALKTDERIRYMSEIISGIQVIKVYNWEQPFVKLIDAIRRKEMYLIKIANYLRALTTSFSFFIGRTAIFLCIVTYVLTGNSPDAQYVFVLASFYDMLMISVSLHLPDSVSEVLQSNVAIKRFENFLNLEEVSTNTIISKEIGLSIEKATAKWSKDSTQNTLHNISFKVEDGQVVAVIGPIGSGKSSLLQLCLNELSVSEGFVQTGGRISYANQEPWLFVGTVKQNILFGAPMDKFKYNKVIKVCALEEDLGQFPHGDNTVVGERGILLSGGQKARINLARAVYRDADIYLLDDPLSAVDASVGKHIFNHCIKDYLKSKCVVLVTHQTQYLTSVDKIYLLVNGSIAVSGSYKELQASGEDFSKVLNNEENFDHEDVVVANETTDIKEEPEQDEEEEKRTSGKVSKEVYMRFIRAGGSYCIFLLMILLFVLTEIFAKGSDYFITFWVNLEQRRLGQNISLNNSSEFYFEDIYFTKTICIYLYAGIIGLLIIFATVRSMSFIRGCMIASVNLHDKMFTSTVKATMRFFYTNSSGRILNRFSKDIGTIDEALPDLQMDVLQLTLSVIGTFGAICMISPWTLIPTLAISIIMYFIRMVFLTTSRSIKRMESTNRSPIFAHLTESMKGLTTIRACNAELLLEKEFDNYQNVHSSVFYMFLGSNRAFATWLDIVCVIYVLVITVIALTKETYGGNVGFVITQGMSLTGIFQWGMRRWSELENQMTSVERVIEYIDVKRESDNQITKPKLEWLQHGKIEFRSIFMKYSPEDPYVLTNLNVLIKPNEKVGVVGRTGAGKSSLISVLFRLVDFEGNIFIDEVDTKSVSLSSVRSGISIIPQEPILFSGSVRKNLDPFDEYGDEKIWNVLEEVKLKDFIIDLPAGLYSNLSEGGSNFSVGQKQLICLARALLRNNKILILDEATANVDPHTDELLQKTIRTNFANCTVLTIAHRLHTIMDSDKVLVMDSGRAVEFEHPYMLLQKRGAFYDLVMETGRKMGESLIEIAQKSFTLYSSMEEQNGSSKRKLKPHPQESSNILSALFHWWTIPIFRIGLKKGISEEDIYQTLQHHQAEGLANRLEKAWKSQLKNPDPSLWKAMLKVFKLDTIVCLTFFSFINLILKITHPVAFGKLMAYYSFASTESSKYDAIFYASIIVIVSVTDSVLTNYYVLQHMQAFMKFRVACSSLIYRKSLRLSKSALGETNVGQIVNLLTNDMQQINLSLRAVCTICVSPFQTVIVLYLLYDYCGPTALVGVVLLVVLTPFQMYISKIIAGLRSKVAVRTDDRMSHMNEIISGIQVIKLYGWEQPFIKMIDTFRRVEVKFIRKLSYLNSFLVSLMKFVERTVIFLCILVYVLTGNNPNAHYVYVVTSFYSILVISVSVLLPLAVSDLLKANVSIKRFEKFLKLEEVELIKKTQEAVGIKVKKVTAKWVQSYEHNTLSDVDFEIYRNQTVAIVGPTGSGKSSLLHLCLGEIPIIKGSIEIGGTIAYANQEPWLFGGTVKQNILFGLPMLPKKYKEVVRVCALEDDMVQFPHGDDTIVGECGILLSGGQKARIGLARAVYKDADIYLLDDPLSAVDANVGKQIFNNCIIGYLKGKCTILVTHQTQYLASVDKIYLLTDGKISVSGSYTDLLKENNFAYALKENETHQDEASEMTGTDLSKLEHKEQNVTSETRAVGKVSITVYQSYMRACGSYWICLLTLVPFVLCECFGTGADYFIAFWVNLEQRRLSDNNTLQNKFEEMSFTNNNSMYIYSAIIVILVVMILARSISFIRVCMHASIYLHDKMFTTIINTTMKFFHTNVSGRILNRFSKDIGNIDGELPIVLFNTLELSIAVIGAIISVCIISPWSLIPTFVILILMYIIRRTYLASSLNLKRLESTSRSPIFAHLTESVKGLTTIRAFDIRHILHKEFENLQNFHTSIFYMTLGTNRAFSIGLDFVCVCYSSVVTIMTIFQETSGGTVGFVITKSMSLVGVFQWAIRTLSELENQMTSVERVVEYTELGQEQDHKVKTLSSVWFPSGKIEFKSVFMQYSSNDPYVLKNLNILIKPKEKIGIVGRTGAGKSSLVSVLFRLVNFEGDIFIDDVNTKDVALSSLRPKISIIPQDPVLFAGSVRKNLDPFEQYSDEEIWRVLDEVKLKEAVSNMSGNLHSNLSEGGTNFSVGQKQLICLARAMLKNNNILILDEATANVDPQTDELLQSTIRQSFANCTVLTIAHRLHTIMDSDKVLVMDEGYAVEFHHPHVLLENQKTFYNLVMKTGNVMSENLTTIAEKKNSKVMSNQKTIESDKIGDVFAAWRERADSEGSDSRGVRPTREDDSPRKEPAKTAKMEEREQIKQG</sequence>
<comment type="caution">
    <text evidence="13">The sequence shown here is derived from an EMBL/GenBank/DDBJ whole genome shotgun (WGS) entry which is preliminary data.</text>
</comment>
<feature type="transmembrane region" description="Helical" evidence="10">
    <location>
        <begin position="923"/>
        <end position="942"/>
    </location>
</feature>
<evidence type="ECO:0000259" key="11">
    <source>
        <dbReference type="PROSITE" id="PS50893"/>
    </source>
</evidence>
<feature type="transmembrane region" description="Helical" evidence="10">
    <location>
        <begin position="818"/>
        <end position="838"/>
    </location>
</feature>
<feature type="transmembrane region" description="Helical" evidence="10">
    <location>
        <begin position="314"/>
        <end position="341"/>
    </location>
</feature>
<evidence type="ECO:0000313" key="14">
    <source>
        <dbReference type="Proteomes" id="UP001168821"/>
    </source>
</evidence>
<evidence type="ECO:0000313" key="13">
    <source>
        <dbReference type="EMBL" id="KAJ3656123.1"/>
    </source>
</evidence>
<dbReference type="FunFam" id="3.40.50.300:FF:000973">
    <property type="entry name" value="Multidrug resistance-associated protein 4"/>
    <property type="match status" value="1"/>
</dbReference>
<feature type="domain" description="ABC transporter" evidence="11">
    <location>
        <begin position="406"/>
        <end position="629"/>
    </location>
</feature>
<feature type="transmembrane region" description="Helical" evidence="10">
    <location>
        <begin position="948"/>
        <end position="970"/>
    </location>
</feature>
<dbReference type="InterPro" id="IPR003439">
    <property type="entry name" value="ABC_transporter-like_ATP-bd"/>
</dbReference>
<dbReference type="GO" id="GO:0016020">
    <property type="term" value="C:membrane"/>
    <property type="evidence" value="ECO:0007669"/>
    <property type="project" value="UniProtKB-SubCell"/>
</dbReference>
<feature type="transmembrane region" description="Helical" evidence="10">
    <location>
        <begin position="2085"/>
        <end position="2115"/>
    </location>
</feature>
<dbReference type="FunFam" id="1.20.1560.10:FF:000014">
    <property type="entry name" value="Multidrug resistance-associated protein member 4"/>
    <property type="match status" value="2"/>
</dbReference>
<evidence type="ECO:0000256" key="1">
    <source>
        <dbReference type="ARBA" id="ARBA00004141"/>
    </source>
</evidence>
<comment type="subcellular location">
    <subcellularLocation>
        <location evidence="1">Membrane</location>
        <topology evidence="1">Multi-pass membrane protein</topology>
    </subcellularLocation>
</comment>
<dbReference type="CDD" id="cd03244">
    <property type="entry name" value="ABCC_MRP_domain2"/>
    <property type="match status" value="2"/>
</dbReference>
<feature type="transmembrane region" description="Helical" evidence="10">
    <location>
        <begin position="1502"/>
        <end position="1520"/>
    </location>
</feature>
<dbReference type="PANTHER" id="PTHR24223">
    <property type="entry name" value="ATP-BINDING CASSETTE SUB-FAMILY C"/>
    <property type="match status" value="1"/>
</dbReference>
<dbReference type="InterPro" id="IPR011527">
    <property type="entry name" value="ABC1_TM_dom"/>
</dbReference>
<dbReference type="GO" id="GO:0005524">
    <property type="term" value="F:ATP binding"/>
    <property type="evidence" value="ECO:0007669"/>
    <property type="project" value="UniProtKB-KW"/>
</dbReference>
<organism evidence="13 14">
    <name type="scientific">Zophobas morio</name>
    <dbReference type="NCBI Taxonomy" id="2755281"/>
    <lineage>
        <taxon>Eukaryota</taxon>
        <taxon>Metazoa</taxon>
        <taxon>Ecdysozoa</taxon>
        <taxon>Arthropoda</taxon>
        <taxon>Hexapoda</taxon>
        <taxon>Insecta</taxon>
        <taxon>Pterygota</taxon>
        <taxon>Neoptera</taxon>
        <taxon>Endopterygota</taxon>
        <taxon>Coleoptera</taxon>
        <taxon>Polyphaga</taxon>
        <taxon>Cucujiformia</taxon>
        <taxon>Tenebrionidae</taxon>
        <taxon>Zophobas</taxon>
    </lineage>
</organism>
<evidence type="ECO:0000259" key="12">
    <source>
        <dbReference type="PROSITE" id="PS50929"/>
    </source>
</evidence>
<dbReference type="SMART" id="SM00382">
    <property type="entry name" value="AAA"/>
    <property type="match status" value="4"/>
</dbReference>
<feature type="domain" description="ABC transporter" evidence="11">
    <location>
        <begin position="2275"/>
        <end position="2508"/>
    </location>
</feature>
<dbReference type="InterPro" id="IPR017871">
    <property type="entry name" value="ABC_transporter-like_CS"/>
</dbReference>
<dbReference type="SUPFAM" id="SSF90123">
    <property type="entry name" value="ABC transporter transmembrane region"/>
    <property type="match status" value="4"/>
</dbReference>
<gene>
    <name evidence="13" type="ORF">Zmor_015221</name>
</gene>
<keyword evidence="6" id="KW-0067">ATP-binding</keyword>
<keyword evidence="7 10" id="KW-1133">Transmembrane helix</keyword>
<feature type="transmembrane region" description="Helical" evidence="10">
    <location>
        <begin position="204"/>
        <end position="229"/>
    </location>
</feature>
<dbReference type="GO" id="GO:0140359">
    <property type="term" value="F:ABC-type transporter activity"/>
    <property type="evidence" value="ECO:0007669"/>
    <property type="project" value="InterPro"/>
</dbReference>
<dbReference type="FunFam" id="3.40.50.300:FF:000482">
    <property type="entry name" value="Multidrug resistance-associated protein member 4"/>
    <property type="match status" value="1"/>
</dbReference>
<dbReference type="FunFam" id="3.40.50.300:FF:000163">
    <property type="entry name" value="Multidrug resistance-associated protein member 4"/>
    <property type="match status" value="2"/>
</dbReference>
<evidence type="ECO:0000256" key="7">
    <source>
        <dbReference type="ARBA" id="ARBA00022989"/>
    </source>
</evidence>
<dbReference type="Proteomes" id="UP001168821">
    <property type="component" value="Unassembled WGS sequence"/>
</dbReference>
<dbReference type="InterPro" id="IPR044746">
    <property type="entry name" value="ABCC_6TM_D1"/>
</dbReference>
<feature type="transmembrane region" description="Helical" evidence="10">
    <location>
        <begin position="1579"/>
        <end position="1606"/>
    </location>
</feature>
<feature type="transmembrane region" description="Helical" evidence="10">
    <location>
        <begin position="2184"/>
        <end position="2206"/>
    </location>
</feature>
<dbReference type="Gene3D" id="1.20.1560.10">
    <property type="entry name" value="ABC transporter type 1, transmembrane domain"/>
    <property type="match status" value="4"/>
</dbReference>
<dbReference type="CDD" id="cd03250">
    <property type="entry name" value="ABCC_MRP_domain1"/>
    <property type="match status" value="2"/>
</dbReference>
<dbReference type="Pfam" id="PF00005">
    <property type="entry name" value="ABC_tran"/>
    <property type="match status" value="4"/>
</dbReference>
<feature type="domain" description="ABC transmembrane type-1" evidence="12">
    <location>
        <begin position="684"/>
        <end position="978"/>
    </location>
</feature>
<dbReference type="GO" id="GO:0016887">
    <property type="term" value="F:ATP hydrolysis activity"/>
    <property type="evidence" value="ECO:0007669"/>
    <property type="project" value="InterPro"/>
</dbReference>
<feature type="domain" description="ABC transporter" evidence="11">
    <location>
        <begin position="1013"/>
        <end position="1246"/>
    </location>
</feature>
<feature type="transmembrane region" description="Helical" evidence="10">
    <location>
        <begin position="2003"/>
        <end position="2028"/>
    </location>
</feature>
<dbReference type="PROSITE" id="PS50893">
    <property type="entry name" value="ABC_TRANSPORTER_2"/>
    <property type="match status" value="4"/>
</dbReference>
<dbReference type="Pfam" id="PF00664">
    <property type="entry name" value="ABC_membrane"/>
    <property type="match status" value="4"/>
</dbReference>
<proteinExistence type="predicted"/>
<evidence type="ECO:0000256" key="4">
    <source>
        <dbReference type="ARBA" id="ARBA00022737"/>
    </source>
</evidence>
<dbReference type="PROSITE" id="PS00211">
    <property type="entry name" value="ABC_TRANSPORTER_1"/>
    <property type="match status" value="4"/>
</dbReference>
<evidence type="ECO:0000256" key="2">
    <source>
        <dbReference type="ARBA" id="ARBA00022448"/>
    </source>
</evidence>
<feature type="transmembrane region" description="Helical" evidence="10">
    <location>
        <begin position="92"/>
        <end position="113"/>
    </location>
</feature>
<dbReference type="PROSITE" id="PS50929">
    <property type="entry name" value="ABC_TM1F"/>
    <property type="match status" value="4"/>
</dbReference>
<dbReference type="InterPro" id="IPR050173">
    <property type="entry name" value="ABC_transporter_C-like"/>
</dbReference>
<accession>A0AA38MHD3</accession>
<reference evidence="13" key="1">
    <citation type="journal article" date="2023" name="G3 (Bethesda)">
        <title>Whole genome assemblies of Zophobas morio and Tenebrio molitor.</title>
        <authorList>
            <person name="Kaur S."/>
            <person name="Stinson S.A."/>
            <person name="diCenzo G.C."/>
        </authorList>
    </citation>
    <scope>NUCLEOTIDE SEQUENCE</scope>
    <source>
        <strain evidence="13">QUZm001</strain>
    </source>
</reference>
<feature type="transmembrane region" description="Helical" evidence="10">
    <location>
        <begin position="732"/>
        <end position="756"/>
    </location>
</feature>
<dbReference type="InterPro" id="IPR003593">
    <property type="entry name" value="AAA+_ATPase"/>
</dbReference>
<feature type="transmembrane region" description="Helical" evidence="10">
    <location>
        <begin position="1946"/>
        <end position="1974"/>
    </location>
</feature>
<feature type="transmembrane region" description="Helical" evidence="10">
    <location>
        <begin position="347"/>
        <end position="368"/>
    </location>
</feature>
<feature type="transmembrane region" description="Helical" evidence="10">
    <location>
        <begin position="1359"/>
        <end position="1380"/>
    </location>
</feature>
<dbReference type="PANTHER" id="PTHR24223:SF448">
    <property type="entry name" value="FI20146P1-RELATED"/>
    <property type="match status" value="1"/>
</dbReference>
<dbReference type="CDD" id="cd18579">
    <property type="entry name" value="ABC_6TM_ABCC_D1"/>
    <property type="match status" value="2"/>
</dbReference>
<feature type="transmembrane region" description="Helical" evidence="10">
    <location>
        <begin position="235"/>
        <end position="253"/>
    </location>
</feature>
<keyword evidence="3 10" id="KW-0812">Transmembrane</keyword>
<evidence type="ECO:0000256" key="5">
    <source>
        <dbReference type="ARBA" id="ARBA00022741"/>
    </source>
</evidence>
<name>A0AA38MHD3_9CUCU</name>
<dbReference type="SUPFAM" id="SSF52540">
    <property type="entry name" value="P-loop containing nucleoside triphosphate hydrolases"/>
    <property type="match status" value="4"/>
</dbReference>
<evidence type="ECO:0000256" key="8">
    <source>
        <dbReference type="ARBA" id="ARBA00023136"/>
    </source>
</evidence>
<keyword evidence="4" id="KW-0677">Repeat</keyword>
<feature type="transmembrane region" description="Helical" evidence="10">
    <location>
        <begin position="1400"/>
        <end position="1423"/>
    </location>
</feature>
<feature type="domain" description="ABC transmembrane type-1" evidence="12">
    <location>
        <begin position="96"/>
        <end position="343"/>
    </location>
</feature>
<protein>
    <recommendedName>
        <fullName evidence="15">Multidrug resistance-associated protein lethal(2)03659</fullName>
    </recommendedName>
</protein>
<dbReference type="Gene3D" id="3.40.50.300">
    <property type="entry name" value="P-loop containing nucleotide triphosphate hydrolases"/>
    <property type="match status" value="4"/>
</dbReference>
<feature type="transmembrane region" description="Helical" evidence="10">
    <location>
        <begin position="677"/>
        <end position="697"/>
    </location>
</feature>
<evidence type="ECO:0008006" key="15">
    <source>
        <dbReference type="Google" id="ProtNLM"/>
    </source>
</evidence>
<dbReference type="InterPro" id="IPR044726">
    <property type="entry name" value="ABCC_6TM_D2"/>
</dbReference>
<feature type="transmembrane region" description="Helical" evidence="10">
    <location>
        <begin position="1618"/>
        <end position="1643"/>
    </location>
</feature>
<dbReference type="InterPro" id="IPR027417">
    <property type="entry name" value="P-loop_NTPase"/>
</dbReference>
<feature type="transmembrane region" description="Helical" evidence="10">
    <location>
        <begin position="1473"/>
        <end position="1496"/>
    </location>
</feature>
<dbReference type="InterPro" id="IPR036640">
    <property type="entry name" value="ABC1_TM_sf"/>
</dbReference>
<dbReference type="FunFam" id="1.20.1560.10:FF:000026">
    <property type="entry name" value="Multidrug resistance-associated protein lethal(2)03659"/>
    <property type="match status" value="2"/>
</dbReference>
<dbReference type="CDD" id="cd18580">
    <property type="entry name" value="ABC_6TM_ABCC_D2"/>
    <property type="match status" value="2"/>
</dbReference>